<dbReference type="EMBL" id="KV469070">
    <property type="protein sequence ID" value="OCT55905.1"/>
    <property type="molecule type" value="Genomic_DNA"/>
</dbReference>
<feature type="signal peptide" evidence="1">
    <location>
        <begin position="1"/>
        <end position="25"/>
    </location>
</feature>
<sequence>MIVSLFSLPVCGCLTLGPHLSFVRAVSVCTQGCDGGIWLMRATFRYQGNLSVSDPQPTACLSLGGCSVAFHPTPGTESGKCHWGAVQGKVKGGPGYRRLKIVTLFNVEQQLPQRHRLRLSCKCVCSGCECSGCECSGCECSGSECSGCECSGCECSGCECSGSECSGCECSGSECCSCECSGCKCSGSECSGSDCSGSECSGSECSGS</sequence>
<reference evidence="2" key="1">
    <citation type="submission" date="2016-05" db="EMBL/GenBank/DDBJ databases">
        <title>WGS assembly of Xenopus laevis.</title>
        <authorList>
            <person name="Session A."/>
            <person name="Uno Y."/>
            <person name="Kwon T."/>
            <person name="Chapman J."/>
            <person name="Toyoda A."/>
            <person name="Takahashi S."/>
            <person name="Fukui A."/>
            <person name="Hikosaka A."/>
            <person name="Putnam N."/>
            <person name="Stites J."/>
            <person name="Van Heeringen S."/>
            <person name="Quigley I."/>
            <person name="Heinz S."/>
            <person name="Hellsten U."/>
            <person name="Lyons J."/>
            <person name="Suzuki A."/>
            <person name="Kondo M."/>
            <person name="Ogino H."/>
            <person name="Ochi H."/>
            <person name="Bogdanovic O."/>
            <person name="Lister R."/>
            <person name="Georgiou G."/>
            <person name="Paranjpe S."/>
            <person name="Van Kruijsbergen I."/>
            <person name="Mozaffari S."/>
            <person name="Shu S."/>
            <person name="Schmutz J."/>
            <person name="Jenkins J."/>
            <person name="Grimwood J."/>
            <person name="Carlson J."/>
            <person name="Mitros T."/>
            <person name="Simakov O."/>
            <person name="Heald R."/>
            <person name="Miller K."/>
            <person name="Haudenschild C."/>
            <person name="Kuroki Y."/>
            <person name="Tanaka T."/>
            <person name="Michiue T."/>
            <person name="Watanabe M."/>
            <person name="Kinoshita T."/>
            <person name="Ohta Y."/>
            <person name="Mawaribuchi S."/>
            <person name="Suzuki Y."/>
            <person name="Haramoto Y."/>
            <person name="Yamamoto T."/>
            <person name="Takagi C."/>
            <person name="Kitzman J."/>
            <person name="Shendure J."/>
            <person name="Nakayama T."/>
            <person name="Izutsu Y."/>
            <person name="Robert J."/>
            <person name="Dichmann D."/>
            <person name="Flajnik M."/>
            <person name="Houston D."/>
            <person name="Marcotte E."/>
            <person name="Wallingford J."/>
            <person name="Ito Y."/>
            <person name="Asashima M."/>
            <person name="Ueno N."/>
            <person name="Matsuda Y."/>
            <person name="Jan Veenstra G."/>
            <person name="Fujiyama A."/>
            <person name="Harland R."/>
            <person name="Taira M."/>
            <person name="Rokhsar D.S."/>
        </authorList>
    </citation>
    <scope>NUCLEOTIDE SEQUENCE</scope>
    <source>
        <strain evidence="2">J</strain>
        <tissue evidence="2">Blood</tissue>
    </source>
</reference>
<gene>
    <name evidence="2" type="ORF">XELAEV_18000705mg</name>
</gene>
<feature type="chain" id="PRO_5037194790" evidence="1">
    <location>
        <begin position="26"/>
        <end position="208"/>
    </location>
</feature>
<proteinExistence type="predicted"/>
<accession>A0A974BPK2</accession>
<keyword evidence="1" id="KW-0732">Signal</keyword>
<organism evidence="2">
    <name type="scientific">Xenopus laevis</name>
    <name type="common">African clawed frog</name>
    <dbReference type="NCBI Taxonomy" id="8355"/>
    <lineage>
        <taxon>Eukaryota</taxon>
        <taxon>Metazoa</taxon>
        <taxon>Chordata</taxon>
        <taxon>Craniata</taxon>
        <taxon>Vertebrata</taxon>
        <taxon>Euteleostomi</taxon>
        <taxon>Amphibia</taxon>
        <taxon>Batrachia</taxon>
        <taxon>Anura</taxon>
        <taxon>Pipoidea</taxon>
        <taxon>Pipidae</taxon>
        <taxon>Xenopodinae</taxon>
        <taxon>Xenopus</taxon>
        <taxon>Xenopus</taxon>
    </lineage>
</organism>
<dbReference type="Gene3D" id="2.160.20.80">
    <property type="entry name" value="E3 ubiquitin-protein ligase SopA"/>
    <property type="match status" value="1"/>
</dbReference>
<dbReference type="Proteomes" id="UP000694892">
    <property type="component" value="Unassembled WGS sequence"/>
</dbReference>
<name>A0A974BPK2_XENLA</name>
<dbReference type="AlphaFoldDB" id="A0A974BPK2"/>
<evidence type="ECO:0000313" key="2">
    <source>
        <dbReference type="EMBL" id="OCT55905.1"/>
    </source>
</evidence>
<dbReference type="SUPFAM" id="SSF141571">
    <property type="entry name" value="Pentapeptide repeat-like"/>
    <property type="match status" value="1"/>
</dbReference>
<protein>
    <submittedName>
        <fullName evidence="2">Uncharacterized protein</fullName>
    </submittedName>
</protein>
<evidence type="ECO:0000256" key="1">
    <source>
        <dbReference type="SAM" id="SignalP"/>
    </source>
</evidence>